<evidence type="ECO:0000313" key="2">
    <source>
        <dbReference type="Proteomes" id="UP000217790"/>
    </source>
</evidence>
<accession>A0A2H3DMA3</accession>
<dbReference type="Proteomes" id="UP000217790">
    <property type="component" value="Unassembled WGS sequence"/>
</dbReference>
<keyword evidence="2" id="KW-1185">Reference proteome</keyword>
<dbReference type="OrthoDB" id="2836053at2759"/>
<dbReference type="InParanoid" id="A0A2H3DMA3"/>
<dbReference type="AlphaFoldDB" id="A0A2H3DMA3"/>
<reference evidence="2" key="1">
    <citation type="journal article" date="2017" name="Nat. Ecol. Evol.">
        <title>Genome expansion and lineage-specific genetic innovations in the forest pathogenic fungi Armillaria.</title>
        <authorList>
            <person name="Sipos G."/>
            <person name="Prasanna A.N."/>
            <person name="Walter M.C."/>
            <person name="O'Connor E."/>
            <person name="Balint B."/>
            <person name="Krizsan K."/>
            <person name="Kiss B."/>
            <person name="Hess J."/>
            <person name="Varga T."/>
            <person name="Slot J."/>
            <person name="Riley R."/>
            <person name="Boka B."/>
            <person name="Rigling D."/>
            <person name="Barry K."/>
            <person name="Lee J."/>
            <person name="Mihaltcheva S."/>
            <person name="LaButti K."/>
            <person name="Lipzen A."/>
            <person name="Waldron R."/>
            <person name="Moloney N.M."/>
            <person name="Sperisen C."/>
            <person name="Kredics L."/>
            <person name="Vagvoelgyi C."/>
            <person name="Patrignani A."/>
            <person name="Fitzpatrick D."/>
            <person name="Nagy I."/>
            <person name="Doyle S."/>
            <person name="Anderson J.B."/>
            <person name="Grigoriev I.V."/>
            <person name="Gueldener U."/>
            <person name="Muensterkoetter M."/>
            <person name="Nagy L.G."/>
        </authorList>
    </citation>
    <scope>NUCLEOTIDE SEQUENCE [LARGE SCALE GENOMIC DNA]</scope>
    <source>
        <strain evidence="2">Ar21-2</strain>
    </source>
</reference>
<sequence>MSPQTRDFITITFHLYSSEKGPFDYAFLRGVKIWTVSLSRAGILPLDRRDRLCLIKTFPLVCRFIDMFNPSCSSIFSWKRKRAVYVAFLSLSHCRSMAAIISRENHPNISGLLITISVGCHSSSKPTGATKNNPASE</sequence>
<evidence type="ECO:0000313" key="1">
    <source>
        <dbReference type="EMBL" id="PBK88576.1"/>
    </source>
</evidence>
<name>A0A2H3DMA3_ARMGA</name>
<gene>
    <name evidence="1" type="ORF">ARMGADRAFT_1084534</name>
</gene>
<proteinExistence type="predicted"/>
<dbReference type="EMBL" id="KZ293672">
    <property type="protein sequence ID" value="PBK88576.1"/>
    <property type="molecule type" value="Genomic_DNA"/>
</dbReference>
<protein>
    <submittedName>
        <fullName evidence="1">Uncharacterized protein</fullName>
    </submittedName>
</protein>
<organism evidence="1 2">
    <name type="scientific">Armillaria gallica</name>
    <name type="common">Bulbous honey fungus</name>
    <name type="synonym">Armillaria bulbosa</name>
    <dbReference type="NCBI Taxonomy" id="47427"/>
    <lineage>
        <taxon>Eukaryota</taxon>
        <taxon>Fungi</taxon>
        <taxon>Dikarya</taxon>
        <taxon>Basidiomycota</taxon>
        <taxon>Agaricomycotina</taxon>
        <taxon>Agaricomycetes</taxon>
        <taxon>Agaricomycetidae</taxon>
        <taxon>Agaricales</taxon>
        <taxon>Marasmiineae</taxon>
        <taxon>Physalacriaceae</taxon>
        <taxon>Armillaria</taxon>
    </lineage>
</organism>